<feature type="region of interest" description="Disordered" evidence="1">
    <location>
        <begin position="1"/>
        <end position="30"/>
    </location>
</feature>
<dbReference type="AlphaFoldDB" id="A0A814T660"/>
<evidence type="ECO:0000313" key="2">
    <source>
        <dbReference type="EMBL" id="CAF1155727.1"/>
    </source>
</evidence>
<evidence type="ECO:0000313" key="3">
    <source>
        <dbReference type="Proteomes" id="UP000663852"/>
    </source>
</evidence>
<protein>
    <submittedName>
        <fullName evidence="2">Uncharacterized protein</fullName>
    </submittedName>
</protein>
<comment type="caution">
    <text evidence="2">The sequence shown here is derived from an EMBL/GenBank/DDBJ whole genome shotgun (WGS) entry which is preliminary data.</text>
</comment>
<dbReference type="OrthoDB" id="9980752at2759"/>
<reference evidence="2" key="1">
    <citation type="submission" date="2021-02" db="EMBL/GenBank/DDBJ databases">
        <authorList>
            <person name="Nowell W R."/>
        </authorList>
    </citation>
    <scope>NUCLEOTIDE SEQUENCE</scope>
</reference>
<dbReference type="Proteomes" id="UP000663852">
    <property type="component" value="Unassembled WGS sequence"/>
</dbReference>
<gene>
    <name evidence="2" type="ORF">EDS130_LOCUS22854</name>
</gene>
<name>A0A814T660_ADIRI</name>
<proteinExistence type="predicted"/>
<dbReference type="EMBL" id="CAJNOJ010000122">
    <property type="protein sequence ID" value="CAF1155727.1"/>
    <property type="molecule type" value="Genomic_DNA"/>
</dbReference>
<sequence length="507" mass="59783">MSAQTEPLSETSMFPSSERNRRSAKRFRPSVQCSHRDNQTNEQCTADGFMECVHCDKICCLIHITQHQGELKQIRDRLVEEASDTYLTLSEMQVTDTREELQESLVLWKKQMYKKIERIHQQLLNDTEQSFIKVNSEFESKKKNLIHDFDERISTKLERLSLKYDFYPHELDDLKLSLTEMYTRIRDARTSIISIDFGNGNPCLFDDEPLNDDNHIEPPKIIIQNKPDIERILNESYLRQFQLDIENSFSHVPIFYDASAKHLLVCNYENNTLELYNHEERIGGGFWPKDSSLINCIKWCSCLNTFLVLCAQSLFALNCSQQPFNIHVIKQVTPIDGNPMKYLTVNNDLMLIKHGSGVFIDKYSLKTMELLKRWQKTDFYSDDDNSLEIQRLEFSSYFYLVMNVEINDELNVLDLFILPTLQHIRRLENSYLVLYLPLSNYWIIKRVNEANRQDLCLLDQNGLVTRLNIHESENIIGMRFFGKQYFLVLRQIENSSLQMQLFHIDKF</sequence>
<accession>A0A814T660</accession>
<feature type="compositionally biased region" description="Polar residues" evidence="1">
    <location>
        <begin position="1"/>
        <end position="17"/>
    </location>
</feature>
<evidence type="ECO:0000256" key="1">
    <source>
        <dbReference type="SAM" id="MobiDB-lite"/>
    </source>
</evidence>
<organism evidence="2 3">
    <name type="scientific">Adineta ricciae</name>
    <name type="common">Rotifer</name>
    <dbReference type="NCBI Taxonomy" id="249248"/>
    <lineage>
        <taxon>Eukaryota</taxon>
        <taxon>Metazoa</taxon>
        <taxon>Spiralia</taxon>
        <taxon>Gnathifera</taxon>
        <taxon>Rotifera</taxon>
        <taxon>Eurotatoria</taxon>
        <taxon>Bdelloidea</taxon>
        <taxon>Adinetida</taxon>
        <taxon>Adinetidae</taxon>
        <taxon>Adineta</taxon>
    </lineage>
</organism>